<feature type="transmembrane region" description="Helical" evidence="1">
    <location>
        <begin position="20"/>
        <end position="39"/>
    </location>
</feature>
<name>A0A3B0V2D5_9ZZZZ</name>
<protein>
    <submittedName>
        <fullName evidence="2">Uncharacterized protein</fullName>
    </submittedName>
</protein>
<dbReference type="EMBL" id="UOEV01000014">
    <property type="protein sequence ID" value="VAW32017.1"/>
    <property type="molecule type" value="Genomic_DNA"/>
</dbReference>
<evidence type="ECO:0000313" key="2">
    <source>
        <dbReference type="EMBL" id="VAW32017.1"/>
    </source>
</evidence>
<proteinExistence type="predicted"/>
<keyword evidence="1" id="KW-0472">Membrane</keyword>
<gene>
    <name evidence="2" type="ORF">MNBD_CPR01-46</name>
</gene>
<accession>A0A3B0V2D5</accession>
<keyword evidence="1" id="KW-0812">Transmembrane</keyword>
<keyword evidence="1" id="KW-1133">Transmembrane helix</keyword>
<sequence length="553" mass="61751">MSDTIRRRGMSPAKKRNVKYILAFIIIVLAIGAGIRILINKNTKKDAEKSAEITKGAIKGAPKGMVLVGFPTATARSSDAYNSDIVGSPVVSDTIMVTKPKSQIDHKASVVVTKPKVTKKVTQMRKHHVSAVTPKHEKQAHRLVKTLKSRRMETSMVAYAFASLSKHKIFRLKPGGKPLLRTNSPKELASMIEKSLSVDPKGNTHLNERRCKMYGECATAYSYFYGIRTVHPEVASRLRSIIDLPKYLRSLKKTHAPKGKWVMSRVIVSYDAYGNITRRYDARGFARAFKRGEYAWCDLVSHKPILAGSCGNVVGKQYFAPKLIAKALAPAKVRNVVLQPTPKNGRWERAWAYASELENPAPLHPAEKGYAEIRFYAYSGDTALIVPIFGAGLSERDFGIKRPGDVHFERWSNAVCEENAPVICGFDALEGFTGKKVNRHLTGSFYLNKPGEYVLRVPRVFAEPATPDRVVLQLFHGSVAWPVLPARVVNPEVTARYEREVRAYKHNHSDGLLVLPGSYKHRIARVYYDLVEGAEHGSNLYFPRGQIKSAQQE</sequence>
<organism evidence="2">
    <name type="scientific">hydrothermal vent metagenome</name>
    <dbReference type="NCBI Taxonomy" id="652676"/>
    <lineage>
        <taxon>unclassified sequences</taxon>
        <taxon>metagenomes</taxon>
        <taxon>ecological metagenomes</taxon>
    </lineage>
</organism>
<evidence type="ECO:0000256" key="1">
    <source>
        <dbReference type="SAM" id="Phobius"/>
    </source>
</evidence>
<reference evidence="2" key="1">
    <citation type="submission" date="2018-06" db="EMBL/GenBank/DDBJ databases">
        <authorList>
            <person name="Zhirakovskaya E."/>
        </authorList>
    </citation>
    <scope>NUCLEOTIDE SEQUENCE</scope>
</reference>
<dbReference type="AlphaFoldDB" id="A0A3B0V2D5"/>